<evidence type="ECO:0000256" key="3">
    <source>
        <dbReference type="ARBA" id="ARBA00023274"/>
    </source>
</evidence>
<dbReference type="GO" id="GO:0002181">
    <property type="term" value="P:cytoplasmic translation"/>
    <property type="evidence" value="ECO:0007669"/>
    <property type="project" value="TreeGrafter"/>
</dbReference>
<evidence type="ECO:0000256" key="4">
    <source>
        <dbReference type="ARBA" id="ARBA00035222"/>
    </source>
</evidence>
<reference evidence="8 9" key="1">
    <citation type="submission" date="2019-07" db="EMBL/GenBank/DDBJ databases">
        <title>Genome assembly of two rare yeast pathogens: Diutina rugosa and Trichomonascus ciferrii.</title>
        <authorList>
            <person name="Mixao V."/>
            <person name="Saus E."/>
            <person name="Hansen A."/>
            <person name="Lass-Flor C."/>
            <person name="Gabaldon T."/>
        </authorList>
    </citation>
    <scope>NUCLEOTIDE SEQUENCE [LARGE SCALE GENOMIC DNA]</scope>
    <source>
        <strain evidence="8 9">CBS 613</strain>
    </source>
</reference>
<dbReference type="PANTHER" id="PTHR12884">
    <property type="entry name" value="60S RIBOSOMAL PROTEIN L29"/>
    <property type="match status" value="1"/>
</dbReference>
<keyword evidence="7" id="KW-0812">Transmembrane</keyword>
<evidence type="ECO:0000256" key="5">
    <source>
        <dbReference type="ARBA" id="ARBA00035328"/>
    </source>
</evidence>
<feature type="region of interest" description="Disordered" evidence="6">
    <location>
        <begin position="264"/>
        <end position="293"/>
    </location>
</feature>
<keyword evidence="7" id="KW-1133">Transmembrane helix</keyword>
<dbReference type="EMBL" id="SWFT01000120">
    <property type="protein sequence ID" value="KAA8899876.1"/>
    <property type="molecule type" value="Genomic_DNA"/>
</dbReference>
<evidence type="ECO:0000256" key="2">
    <source>
        <dbReference type="ARBA" id="ARBA00022980"/>
    </source>
</evidence>
<keyword evidence="2" id="KW-0689">Ribosomal protein</keyword>
<keyword evidence="7" id="KW-0472">Membrane</keyword>
<evidence type="ECO:0000256" key="7">
    <source>
        <dbReference type="SAM" id="Phobius"/>
    </source>
</evidence>
<proteinExistence type="inferred from homology"/>
<evidence type="ECO:0000256" key="1">
    <source>
        <dbReference type="ARBA" id="ARBA00010247"/>
    </source>
</evidence>
<dbReference type="Gene3D" id="6.10.140.1730">
    <property type="match status" value="1"/>
</dbReference>
<dbReference type="InterPro" id="IPR002673">
    <property type="entry name" value="Ribosomal_eL29"/>
</dbReference>
<dbReference type="AlphaFoldDB" id="A0A642UQK6"/>
<protein>
    <recommendedName>
        <fullName evidence="4">Large ribosomal subunit protein eL29</fullName>
    </recommendedName>
    <alternativeName>
        <fullName evidence="5">60S ribosomal protein L29</fullName>
    </alternativeName>
</protein>
<dbReference type="PANTHER" id="PTHR12884:SF0">
    <property type="entry name" value="60S RIBOSOMAL PROTEIN L29"/>
    <property type="match status" value="1"/>
</dbReference>
<dbReference type="Pfam" id="PF01779">
    <property type="entry name" value="Ribosomal_L29e"/>
    <property type="match status" value="1"/>
</dbReference>
<feature type="compositionally biased region" description="Basic residues" evidence="6">
    <location>
        <begin position="264"/>
        <end position="289"/>
    </location>
</feature>
<comment type="caution">
    <text evidence="8">The sequence shown here is derived from an EMBL/GenBank/DDBJ whole genome shotgun (WGS) entry which is preliminary data.</text>
</comment>
<comment type="similarity">
    <text evidence="1">Belongs to the eukaryotic ribosomal protein eL29 family.</text>
</comment>
<feature type="transmembrane region" description="Helical" evidence="7">
    <location>
        <begin position="186"/>
        <end position="208"/>
    </location>
</feature>
<organism evidence="8 9">
    <name type="scientific">Diutina rugosa</name>
    <name type="common">Yeast</name>
    <name type="synonym">Candida rugosa</name>
    <dbReference type="NCBI Taxonomy" id="5481"/>
    <lineage>
        <taxon>Eukaryota</taxon>
        <taxon>Fungi</taxon>
        <taxon>Dikarya</taxon>
        <taxon>Ascomycota</taxon>
        <taxon>Saccharomycotina</taxon>
        <taxon>Pichiomycetes</taxon>
        <taxon>Debaryomycetaceae</taxon>
        <taxon>Diutina</taxon>
    </lineage>
</organism>
<dbReference type="GO" id="GO:0003735">
    <property type="term" value="F:structural constituent of ribosome"/>
    <property type="evidence" value="ECO:0007669"/>
    <property type="project" value="InterPro"/>
</dbReference>
<dbReference type="RefSeq" id="XP_034011154.1">
    <property type="nucleotide sequence ID" value="XM_034156973.1"/>
</dbReference>
<sequence>MSLAIPGAYPFEPASAASAAAPSSDDADRQFQHEFAFKQCLTRKTRAQHDLFTHVDAVVYLLVGFQFIRYCHMACLVPAAAHLLVQRILGRDLLDSGVLNRLDHSIRRQFEATISVNFYVWIWWKTLLAVVYHVGFVWWYSVPMVNAGLWDKLGNGDWWFVSFIGEEIAPIDIDSDMLTKLTKVGLWHLIVVDVVIGFCQLVLHQAVFRQSTINERRLDSEEVYLVRSVGDSSGRPDVSVDPEWETPLVLTVKMYEEYDMAKSKNHTAHNQTRKAHRNGIKKPRTHKYPSLKGVDAKFRRNHRYALHGTAKALAAARAEKK</sequence>
<keyword evidence="3" id="KW-0687">Ribonucleoprotein</keyword>
<dbReference type="Proteomes" id="UP000449547">
    <property type="component" value="Unassembled WGS sequence"/>
</dbReference>
<dbReference type="OrthoDB" id="996720at2759"/>
<feature type="transmembrane region" description="Helical" evidence="7">
    <location>
        <begin position="118"/>
        <end position="140"/>
    </location>
</feature>
<evidence type="ECO:0000313" key="9">
    <source>
        <dbReference type="Proteomes" id="UP000449547"/>
    </source>
</evidence>
<dbReference type="GO" id="GO:0022625">
    <property type="term" value="C:cytosolic large ribosomal subunit"/>
    <property type="evidence" value="ECO:0007669"/>
    <property type="project" value="TreeGrafter"/>
</dbReference>
<evidence type="ECO:0000256" key="6">
    <source>
        <dbReference type="SAM" id="MobiDB-lite"/>
    </source>
</evidence>
<gene>
    <name evidence="8" type="ORF">DIURU_004133</name>
</gene>
<accession>A0A642UQK6</accession>
<dbReference type="VEuPathDB" id="FungiDB:DIURU_004133"/>
<evidence type="ECO:0000313" key="8">
    <source>
        <dbReference type="EMBL" id="KAA8899876.1"/>
    </source>
</evidence>
<dbReference type="GeneID" id="54782784"/>
<keyword evidence="9" id="KW-1185">Reference proteome</keyword>
<name>A0A642UQK6_DIURU</name>
<dbReference type="OMA" id="VKYCHSA"/>